<organism evidence="1 2">
    <name type="scientific">Flavobacterium beibuense F44-8</name>
    <dbReference type="NCBI Taxonomy" id="1406840"/>
    <lineage>
        <taxon>Bacteria</taxon>
        <taxon>Pseudomonadati</taxon>
        <taxon>Bacteroidota</taxon>
        <taxon>Flavobacteriia</taxon>
        <taxon>Flavobacteriales</taxon>
        <taxon>Flavobacteriaceae</taxon>
        <taxon>Flavobacterium</taxon>
    </lineage>
</organism>
<name>A0A0A2LHA3_9FLAO</name>
<dbReference type="STRING" id="1406840.Q763_13550"/>
<keyword evidence="2" id="KW-1185">Reference proteome</keyword>
<dbReference type="eggNOG" id="ENOG502Z80K">
    <property type="taxonomic scope" value="Bacteria"/>
</dbReference>
<comment type="caution">
    <text evidence="1">The sequence shown here is derived from an EMBL/GenBank/DDBJ whole genome shotgun (WGS) entry which is preliminary data.</text>
</comment>
<dbReference type="Proteomes" id="UP000030129">
    <property type="component" value="Unassembled WGS sequence"/>
</dbReference>
<proteinExistence type="predicted"/>
<evidence type="ECO:0008006" key="3">
    <source>
        <dbReference type="Google" id="ProtNLM"/>
    </source>
</evidence>
<sequence>MSLLKKILIGLAILIALGTIANYGLSYWISRKLPTIIQSDKDMPYNISYTDLDIALLKGNITILNASLSPKDSTAQLKSGAYGQIEKIRIEHFSLWALLKNNKIRVDNIIIDKPEIILYPEENKYNVKGDLVKPFKNTVFTETVEVNRGKFTLLDTTDNTKLKASNINMLFRNIKIDSTTIDDNLPVKYSSYSLKCDSLFYQVDKQYNITTQELNISDTAITVNNFKLTPEQTRMEFAQSIPKEKDQYRIEVNKIHIPDLLWGFVNDTLYVRTPLVDLTKVNAVIYRPKMAPDDLSVKKLYSQMLREIKFDLKADTIKLNDSYVEYQEQQSYDKPAAKVMFSDFNATIKNIYSPINKTETPQTTLDVNCLFMKSSPLSVHWTFDITDETDAFTIQGKLQNVKSSVIDPVAKPLMNITTTGDLKEIYFTFNGNRNNSNGDFAIKYEDLKVKLYKKDGKDKNKLMSAVGNLLVKNDSEDELKETEVSVERLKDKSVFNFLWRFLYEGLKKTLLPKIISGGD</sequence>
<protein>
    <recommendedName>
        <fullName evidence="3">DUF748 domain-containing protein</fullName>
    </recommendedName>
</protein>
<reference evidence="1 2" key="1">
    <citation type="submission" date="2013-09" db="EMBL/GenBank/DDBJ databases">
        <authorList>
            <person name="Zeng Z."/>
            <person name="Chen C."/>
        </authorList>
    </citation>
    <scope>NUCLEOTIDE SEQUENCE [LARGE SCALE GENOMIC DNA]</scope>
    <source>
        <strain evidence="1 2">F44-8</strain>
    </source>
</reference>
<dbReference type="RefSeq" id="WP_035135107.1">
    <property type="nucleotide sequence ID" value="NZ_JRLV01000016.1"/>
</dbReference>
<accession>A0A0A2LHA3</accession>
<gene>
    <name evidence="1" type="ORF">Q763_13550</name>
</gene>
<evidence type="ECO:0000313" key="1">
    <source>
        <dbReference type="EMBL" id="KGO79567.1"/>
    </source>
</evidence>
<dbReference type="AlphaFoldDB" id="A0A0A2LHA3"/>
<evidence type="ECO:0000313" key="2">
    <source>
        <dbReference type="Proteomes" id="UP000030129"/>
    </source>
</evidence>
<dbReference type="EMBL" id="JRLV01000016">
    <property type="protein sequence ID" value="KGO79567.1"/>
    <property type="molecule type" value="Genomic_DNA"/>
</dbReference>